<dbReference type="GO" id="GO:0003700">
    <property type="term" value="F:DNA-binding transcription factor activity"/>
    <property type="evidence" value="ECO:0007669"/>
    <property type="project" value="UniProtKB-UniRule"/>
</dbReference>
<reference evidence="9" key="1">
    <citation type="submission" date="1999-01" db="EMBL/GenBank/DDBJ databases">
        <title>Cloning of two novel tobacco cDNA clones by functional sufficiency for salt tolerance in Escherichia coli.</title>
        <authorList>
            <person name="Mundree S.G."/>
            <person name="Singh N.P."/>
            <person name="Singh N.K."/>
        </authorList>
    </citation>
    <scope>NUCLEOTIDE SEQUENCE</scope>
</reference>
<accession>Q9XEV8</accession>
<dbReference type="GO" id="GO:0016602">
    <property type="term" value="C:CCAAT-binding factor complex"/>
    <property type="evidence" value="ECO:0007669"/>
    <property type="project" value="InterPro"/>
</dbReference>
<proteinExistence type="evidence at transcript level"/>
<dbReference type="InterPro" id="IPR018362">
    <property type="entry name" value="CCAAT-binding_factor_CS"/>
</dbReference>
<dbReference type="InterPro" id="IPR001289">
    <property type="entry name" value="NFYA"/>
</dbReference>
<dbReference type="PANTHER" id="PTHR12632">
    <property type="entry name" value="TRANSCRIPTION FACTOR NF-Y ALPHA-RELATED"/>
    <property type="match status" value="1"/>
</dbReference>
<keyword evidence="5 8" id="KW-0804">Transcription</keyword>
<evidence type="ECO:0000256" key="3">
    <source>
        <dbReference type="ARBA" id="ARBA00023125"/>
    </source>
</evidence>
<dbReference type="AlphaFoldDB" id="Q9XEV8"/>
<dbReference type="GO" id="GO:0003677">
    <property type="term" value="F:DNA binding"/>
    <property type="evidence" value="ECO:0007669"/>
    <property type="project" value="UniProtKB-KW"/>
</dbReference>
<dbReference type="PRINTS" id="PR00616">
    <property type="entry name" value="CCAATSUBUNTB"/>
</dbReference>
<evidence type="ECO:0000256" key="4">
    <source>
        <dbReference type="ARBA" id="ARBA00023159"/>
    </source>
</evidence>
<keyword evidence="2 8" id="KW-0805">Transcription regulation</keyword>
<keyword evidence="3 8" id="KW-0238">DNA-binding</keyword>
<keyword evidence="4" id="KW-0010">Activator</keyword>
<evidence type="ECO:0000256" key="1">
    <source>
        <dbReference type="ARBA" id="ARBA00004123"/>
    </source>
</evidence>
<dbReference type="RefSeq" id="NP_001312227.1">
    <property type="nucleotide sequence ID" value="NM_001325298.1"/>
</dbReference>
<comment type="function">
    <text evidence="8">Component of the sequence-specific heterotrimeric transcription factor (NF-Y) which specifically recognizes a 5'-CCAAT-3' box motif found in the promoters of its target genes.</text>
</comment>
<comment type="subunit">
    <text evidence="7">Heterotrimeric transcription factor composed of three components, NF-YA, NF-YB and NF-YC. NF-YB and NF-YC must interact and dimerize for NF-YA association and DNA binding.</text>
</comment>
<name>Q9XEV8_TOBAC</name>
<protein>
    <recommendedName>
        <fullName evidence="8">Nuclear transcription factor Y subunit</fullName>
    </recommendedName>
</protein>
<dbReference type="Pfam" id="PF02045">
    <property type="entry name" value="CBFB_NFYA"/>
    <property type="match status" value="1"/>
</dbReference>
<dbReference type="OrthoDB" id="1097733at2759"/>
<dbReference type="PROSITE" id="PS51152">
    <property type="entry name" value="NFYA_HAP2_2"/>
    <property type="match status" value="1"/>
</dbReference>
<evidence type="ECO:0000256" key="8">
    <source>
        <dbReference type="RuleBase" id="RU367155"/>
    </source>
</evidence>
<evidence type="ECO:0000256" key="6">
    <source>
        <dbReference type="ARBA" id="ARBA00023242"/>
    </source>
</evidence>
<dbReference type="PROSITE" id="PS00686">
    <property type="entry name" value="NFYA_HAP2_1"/>
    <property type="match status" value="1"/>
</dbReference>
<dbReference type="SMART" id="SM00521">
    <property type="entry name" value="CBF"/>
    <property type="match status" value="1"/>
</dbReference>
<dbReference type="EMBL" id="AF120092">
    <property type="protein sequence ID" value="AAD28439.1"/>
    <property type="molecule type" value="mRNA"/>
</dbReference>
<comment type="similarity">
    <text evidence="8">Belongs to the NFYA/HAP2 subunit family.</text>
</comment>
<dbReference type="KEGG" id="nta:107780177"/>
<evidence type="ECO:0000256" key="7">
    <source>
        <dbReference type="ARBA" id="ARBA00025911"/>
    </source>
</evidence>
<keyword evidence="6 8" id="KW-0539">Nucleus</keyword>
<dbReference type="Gene3D" id="6.10.250.2430">
    <property type="match status" value="1"/>
</dbReference>
<dbReference type="GeneID" id="107780177"/>
<comment type="subcellular location">
    <subcellularLocation>
        <location evidence="1 8">Nucleus</location>
    </subcellularLocation>
</comment>
<sequence length="290" mass="33950">MEESLPIYVNAKQYSAILKRRQVRAKLEVQNKLVKDRKPYLHESRHRHAMKRARGTGGRFLNTQICSNLSLHLNARYKHLYGDGRWQLNYIHGSALREWYLGHFHPIWFSTQRVVVGALPPNLVLMLRASSVVMTCSSSQNSESLVSLFTCRSCRLHACWNLTTRCVIHWCRCQHRLHYKMHSYWLHSDGYSAVHPWLCYSFLFQNCNRLLHFFLGVGRPYDICVHVCCIKARLVLHVITKGNERSQTIRLFLARNCGDYGSFLHFLVERRVDHSALLSLLATVFHFLLL</sequence>
<evidence type="ECO:0000256" key="5">
    <source>
        <dbReference type="ARBA" id="ARBA00023163"/>
    </source>
</evidence>
<evidence type="ECO:0000313" key="9">
    <source>
        <dbReference type="EMBL" id="AAD28439.1"/>
    </source>
</evidence>
<evidence type="ECO:0000256" key="2">
    <source>
        <dbReference type="ARBA" id="ARBA00023015"/>
    </source>
</evidence>
<organism evidence="9">
    <name type="scientific">Nicotiana tabacum</name>
    <name type="common">Common tobacco</name>
    <dbReference type="NCBI Taxonomy" id="4097"/>
    <lineage>
        <taxon>Eukaryota</taxon>
        <taxon>Viridiplantae</taxon>
        <taxon>Streptophyta</taxon>
        <taxon>Embryophyta</taxon>
        <taxon>Tracheophyta</taxon>
        <taxon>Spermatophyta</taxon>
        <taxon>Magnoliopsida</taxon>
        <taxon>eudicotyledons</taxon>
        <taxon>Gunneridae</taxon>
        <taxon>Pentapetalae</taxon>
        <taxon>asterids</taxon>
        <taxon>lamiids</taxon>
        <taxon>Solanales</taxon>
        <taxon>Solanaceae</taxon>
        <taxon>Nicotianoideae</taxon>
        <taxon>Nicotianeae</taxon>
        <taxon>Nicotiana</taxon>
    </lineage>
</organism>